<keyword evidence="1" id="KW-0812">Transmembrane</keyword>
<feature type="transmembrane region" description="Helical" evidence="1">
    <location>
        <begin position="13"/>
        <end position="29"/>
    </location>
</feature>
<name>A0A1G5P1Y3_AFIMA</name>
<dbReference type="RefSeq" id="WP_092814929.1">
    <property type="nucleotide sequence ID" value="NZ_FMVW01000008.1"/>
</dbReference>
<sequence length="87" mass="9325">MAGLIESGRIADLILLLVLAEAVGLVYFYRRTGRGVRPLDLLVNLAAGATLILALRAALVGAGWQTIAFFLALAGLAHLGDLVRRWR</sequence>
<evidence type="ECO:0000256" key="1">
    <source>
        <dbReference type="SAM" id="Phobius"/>
    </source>
</evidence>
<proteinExistence type="predicted"/>
<gene>
    <name evidence="2" type="ORF">SAMN03080610_02965</name>
</gene>
<protein>
    <submittedName>
        <fullName evidence="2">Uncharacterized protein</fullName>
    </submittedName>
</protein>
<keyword evidence="3" id="KW-1185">Reference proteome</keyword>
<evidence type="ECO:0000313" key="3">
    <source>
        <dbReference type="Proteomes" id="UP000199347"/>
    </source>
</evidence>
<dbReference type="EMBL" id="FMVW01000008">
    <property type="protein sequence ID" value="SCZ42990.1"/>
    <property type="molecule type" value="Genomic_DNA"/>
</dbReference>
<feature type="transmembrane region" description="Helical" evidence="1">
    <location>
        <begin position="64"/>
        <end position="83"/>
    </location>
</feature>
<reference evidence="2 3" key="1">
    <citation type="submission" date="2016-10" db="EMBL/GenBank/DDBJ databases">
        <authorList>
            <person name="de Groot N.N."/>
        </authorList>
    </citation>
    <scope>NUCLEOTIDE SEQUENCE [LARGE SCALE GENOMIC DNA]</scope>
    <source>
        <strain evidence="2 3">DSM 2698</strain>
    </source>
</reference>
<dbReference type="Proteomes" id="UP000199347">
    <property type="component" value="Unassembled WGS sequence"/>
</dbReference>
<dbReference type="STRING" id="1120955.SAMN03080610_02965"/>
<dbReference type="AlphaFoldDB" id="A0A1G5P1Y3"/>
<accession>A0A1G5P1Y3</accession>
<keyword evidence="1" id="KW-1133">Transmembrane helix</keyword>
<keyword evidence="1" id="KW-0472">Membrane</keyword>
<evidence type="ECO:0000313" key="2">
    <source>
        <dbReference type="EMBL" id="SCZ42990.1"/>
    </source>
</evidence>
<feature type="transmembrane region" description="Helical" evidence="1">
    <location>
        <begin position="41"/>
        <end position="58"/>
    </location>
</feature>
<dbReference type="OrthoDB" id="8005151at2"/>
<organism evidence="2 3">
    <name type="scientific">Afifella marina DSM 2698</name>
    <dbReference type="NCBI Taxonomy" id="1120955"/>
    <lineage>
        <taxon>Bacteria</taxon>
        <taxon>Pseudomonadati</taxon>
        <taxon>Pseudomonadota</taxon>
        <taxon>Alphaproteobacteria</taxon>
        <taxon>Hyphomicrobiales</taxon>
        <taxon>Afifellaceae</taxon>
        <taxon>Afifella</taxon>
    </lineage>
</organism>